<dbReference type="AlphaFoldDB" id="A0A0J7KB18"/>
<accession>A0A0J7KB18</accession>
<gene>
    <name evidence="1" type="ORF">RF55_13243</name>
</gene>
<dbReference type="PaxDb" id="67767-A0A0J7KB18"/>
<name>A0A0J7KB18_LASNI</name>
<dbReference type="OrthoDB" id="7600614at2759"/>
<dbReference type="Proteomes" id="UP000036403">
    <property type="component" value="Unassembled WGS sequence"/>
</dbReference>
<dbReference type="EMBL" id="LBMM01010418">
    <property type="protein sequence ID" value="KMQ87474.1"/>
    <property type="molecule type" value="Genomic_DNA"/>
</dbReference>
<comment type="caution">
    <text evidence="1">The sequence shown here is derived from an EMBL/GenBank/DDBJ whole genome shotgun (WGS) entry which is preliminary data.</text>
</comment>
<protein>
    <submittedName>
        <fullName evidence="1">KDa protein in nof-fb transposable element</fullName>
    </submittedName>
</protein>
<organism evidence="1 2">
    <name type="scientific">Lasius niger</name>
    <name type="common">Black garden ant</name>
    <dbReference type="NCBI Taxonomy" id="67767"/>
    <lineage>
        <taxon>Eukaryota</taxon>
        <taxon>Metazoa</taxon>
        <taxon>Ecdysozoa</taxon>
        <taxon>Arthropoda</taxon>
        <taxon>Hexapoda</taxon>
        <taxon>Insecta</taxon>
        <taxon>Pterygota</taxon>
        <taxon>Neoptera</taxon>
        <taxon>Endopterygota</taxon>
        <taxon>Hymenoptera</taxon>
        <taxon>Apocrita</taxon>
        <taxon>Aculeata</taxon>
        <taxon>Formicoidea</taxon>
        <taxon>Formicidae</taxon>
        <taxon>Formicinae</taxon>
        <taxon>Lasius</taxon>
        <taxon>Lasius</taxon>
    </lineage>
</organism>
<reference evidence="1 2" key="1">
    <citation type="submission" date="2015-04" db="EMBL/GenBank/DDBJ databases">
        <title>Lasius niger genome sequencing.</title>
        <authorList>
            <person name="Konorov E.A."/>
            <person name="Nikitin M.A."/>
            <person name="Kirill M.V."/>
            <person name="Chang P."/>
        </authorList>
    </citation>
    <scope>NUCLEOTIDE SEQUENCE [LARGE SCALE GENOMIC DNA]</scope>
    <source>
        <tissue evidence="1">Whole</tissue>
    </source>
</reference>
<evidence type="ECO:0000313" key="1">
    <source>
        <dbReference type="EMBL" id="KMQ87474.1"/>
    </source>
</evidence>
<evidence type="ECO:0000313" key="2">
    <source>
        <dbReference type="Proteomes" id="UP000036403"/>
    </source>
</evidence>
<sequence length="455" mass="52378">MPRPPANSPNKIYDALKELWFIDNKGKLLAWDDDVWKKAVDAMKALRKSITLSKSEWDTLKSNILKYKDREYEVLVIGWSDAVYDILWSHLKLPCPFSFKNAKINRNPGKIFLSIKGSCSECKSKIHIYCQSESTGDSPILNISTFDSCGIVHEKKRQVRGDRRIRIGKELQGTSTYAWRRNEANKLMDFGNIVPANLPSEDVARKAKQEAQGKELGLFKVKAALASVWDMKYGQEFNGCIYEIGLDHFYVLEFHTAFSIEKVSEERQYRDPNLLERCDDFDEIPSPSKALDAILEKIETDSTDNLKQGRLNPYHCPDFGFRLFKLSKQFVLWTAVMTSNDQQNSTLVELGDKHVASSARSEEYFRELKHQIFKKGKVIRIDKYLVIHLRSLMGTTKLLNAPEKKTKKDNLPLMKPREEVATDGTRESEDFVDNLIESVIDDTGDDLTFIIRRTW</sequence>
<proteinExistence type="predicted"/>
<keyword evidence="2" id="KW-1185">Reference proteome</keyword>